<accession>A0AAV2JPH1</accession>
<sequence length="104" mass="11178">MSEDLACFAPGSGGVGAVSSFERFVEVSSCQILAKGRALMKGLFIILMGYTNLGNHGFSRDRAERRRIRTHTVVQCIQKADACKQTKALGGGQWDRTPGNGCPS</sequence>
<gene>
    <name evidence="1" type="ORF">KC01_LOCUS9386</name>
</gene>
<dbReference type="EMBL" id="OZ035835">
    <property type="protein sequence ID" value="CAL1578201.1"/>
    <property type="molecule type" value="Genomic_DNA"/>
</dbReference>
<proteinExistence type="predicted"/>
<keyword evidence="2" id="KW-1185">Reference proteome</keyword>
<evidence type="ECO:0000313" key="1">
    <source>
        <dbReference type="EMBL" id="CAL1578201.1"/>
    </source>
</evidence>
<dbReference type="Proteomes" id="UP001497482">
    <property type="component" value="Chromosome 13"/>
</dbReference>
<organism evidence="1 2">
    <name type="scientific">Knipowitschia caucasica</name>
    <name type="common">Caucasian dwarf goby</name>
    <name type="synonym">Pomatoschistus caucasicus</name>
    <dbReference type="NCBI Taxonomy" id="637954"/>
    <lineage>
        <taxon>Eukaryota</taxon>
        <taxon>Metazoa</taxon>
        <taxon>Chordata</taxon>
        <taxon>Craniata</taxon>
        <taxon>Vertebrata</taxon>
        <taxon>Euteleostomi</taxon>
        <taxon>Actinopterygii</taxon>
        <taxon>Neopterygii</taxon>
        <taxon>Teleostei</taxon>
        <taxon>Neoteleostei</taxon>
        <taxon>Acanthomorphata</taxon>
        <taxon>Gobiaria</taxon>
        <taxon>Gobiiformes</taxon>
        <taxon>Gobioidei</taxon>
        <taxon>Gobiidae</taxon>
        <taxon>Gobiinae</taxon>
        <taxon>Knipowitschia</taxon>
    </lineage>
</organism>
<reference evidence="1 2" key="1">
    <citation type="submission" date="2024-04" db="EMBL/GenBank/DDBJ databases">
        <authorList>
            <person name="Waldvogel A.-M."/>
            <person name="Schoenle A."/>
        </authorList>
    </citation>
    <scope>NUCLEOTIDE SEQUENCE [LARGE SCALE GENOMIC DNA]</scope>
</reference>
<dbReference type="AlphaFoldDB" id="A0AAV2JPH1"/>
<name>A0AAV2JPH1_KNICA</name>
<evidence type="ECO:0000313" key="2">
    <source>
        <dbReference type="Proteomes" id="UP001497482"/>
    </source>
</evidence>
<protein>
    <submittedName>
        <fullName evidence="1">Uncharacterized protein</fullName>
    </submittedName>
</protein>